<evidence type="ECO:0000313" key="2">
    <source>
        <dbReference type="Proteomes" id="UP001107558"/>
    </source>
</evidence>
<comment type="caution">
    <text evidence="1">The sequence shown here is derived from an EMBL/GenBank/DDBJ whole genome shotgun (WGS) entry which is preliminary data.</text>
</comment>
<evidence type="ECO:0000313" key="1">
    <source>
        <dbReference type="EMBL" id="KAG5666495.1"/>
    </source>
</evidence>
<dbReference type="AlphaFoldDB" id="A0A9J6BA01"/>
<dbReference type="Proteomes" id="UP001107558">
    <property type="component" value="Chromosome 4"/>
</dbReference>
<protein>
    <submittedName>
        <fullName evidence="1">Uncharacterized protein</fullName>
    </submittedName>
</protein>
<gene>
    <name evidence="1" type="ORF">PVAND_014519</name>
</gene>
<keyword evidence="2" id="KW-1185">Reference proteome</keyword>
<dbReference type="EMBL" id="JADBJN010000004">
    <property type="protein sequence ID" value="KAG5666495.1"/>
    <property type="molecule type" value="Genomic_DNA"/>
</dbReference>
<organism evidence="1 2">
    <name type="scientific">Polypedilum vanderplanki</name>
    <name type="common">Sleeping chironomid midge</name>
    <dbReference type="NCBI Taxonomy" id="319348"/>
    <lineage>
        <taxon>Eukaryota</taxon>
        <taxon>Metazoa</taxon>
        <taxon>Ecdysozoa</taxon>
        <taxon>Arthropoda</taxon>
        <taxon>Hexapoda</taxon>
        <taxon>Insecta</taxon>
        <taxon>Pterygota</taxon>
        <taxon>Neoptera</taxon>
        <taxon>Endopterygota</taxon>
        <taxon>Diptera</taxon>
        <taxon>Nematocera</taxon>
        <taxon>Chironomoidea</taxon>
        <taxon>Chironomidae</taxon>
        <taxon>Chironominae</taxon>
        <taxon>Polypedilum</taxon>
        <taxon>Polypedilum</taxon>
    </lineage>
</organism>
<name>A0A9J6BA01_POLVA</name>
<dbReference type="OrthoDB" id="10378001at2759"/>
<proteinExistence type="predicted"/>
<accession>A0A9J6BA01</accession>
<reference evidence="1" key="1">
    <citation type="submission" date="2021-03" db="EMBL/GenBank/DDBJ databases">
        <title>Chromosome level genome of the anhydrobiotic midge Polypedilum vanderplanki.</title>
        <authorList>
            <person name="Yoshida Y."/>
            <person name="Kikawada T."/>
            <person name="Gusev O."/>
        </authorList>
    </citation>
    <scope>NUCLEOTIDE SEQUENCE</scope>
    <source>
        <strain evidence="1">NIAS01</strain>
        <tissue evidence="1">Whole body or cell culture</tissue>
    </source>
</reference>
<sequence>MDKLQTERFWKKVDQISYGIEPILRYFLEANGFTNFSSFLHTSFDEYLAEKMVQRVRNIKPGDRHYKSLKEWFDGPLENFKLLEGWKSSLRTVFITMNSCDPKVFAKSIEPTSQDPPAPKPVIVKTQTMENNLRKMRENDSDPNFVEDLKEKFQTKIFTKLQEMDSNCPWNDHKEIPLNFVCDFENGKKFEAKCPYCAACPVVYYRYQQSTGSNSEDFYTKLNNSNYFKHVGRHLTIGGNRNVGGVKRRAEDSLDSNSEETNFLRSHIKIEEPEW</sequence>